<dbReference type="AlphaFoldDB" id="A0A1C6VZI1"/>
<dbReference type="EMBL" id="FMIC01000002">
    <property type="protein sequence ID" value="SCL71749.1"/>
    <property type="molecule type" value="Genomic_DNA"/>
</dbReference>
<proteinExistence type="predicted"/>
<evidence type="ECO:0000256" key="1">
    <source>
        <dbReference type="SAM" id="MobiDB-lite"/>
    </source>
</evidence>
<dbReference type="EMBL" id="CP109071">
    <property type="protein sequence ID" value="WSA31707.1"/>
    <property type="molecule type" value="Genomic_DNA"/>
</dbReference>
<organism evidence="2 4">
    <name type="scientific">Micromonospora peucetia</name>
    <dbReference type="NCBI Taxonomy" id="47871"/>
    <lineage>
        <taxon>Bacteria</taxon>
        <taxon>Bacillati</taxon>
        <taxon>Actinomycetota</taxon>
        <taxon>Actinomycetes</taxon>
        <taxon>Micromonosporales</taxon>
        <taxon>Micromonosporaceae</taxon>
        <taxon>Micromonospora</taxon>
    </lineage>
</organism>
<feature type="compositionally biased region" description="Pro residues" evidence="1">
    <location>
        <begin position="77"/>
        <end position="87"/>
    </location>
</feature>
<keyword evidence="5" id="KW-1185">Reference proteome</keyword>
<evidence type="ECO:0000313" key="3">
    <source>
        <dbReference type="EMBL" id="WSA31707.1"/>
    </source>
</evidence>
<evidence type="ECO:0000313" key="5">
    <source>
        <dbReference type="Proteomes" id="UP001334804"/>
    </source>
</evidence>
<evidence type="ECO:0000313" key="4">
    <source>
        <dbReference type="Proteomes" id="UP000199343"/>
    </source>
</evidence>
<dbReference type="Proteomes" id="UP001334804">
    <property type="component" value="Chromosome"/>
</dbReference>
<sequence length="96" mass="9836">MIRALVTATTAFAALAGLAVLLGTGSWRWAMRVLLDLLTAAGLLRLAGDQGWTDLAAAAAIVLLRRLLWAALTAGGPPGPGQNPPSRPRTRPSGPG</sequence>
<reference evidence="3 5" key="2">
    <citation type="submission" date="2022-10" db="EMBL/GenBank/DDBJ databases">
        <title>The complete genomes of actinobacterial strains from the NBC collection.</title>
        <authorList>
            <person name="Joergensen T.S."/>
            <person name="Alvarez Arevalo M."/>
            <person name="Sterndorff E.B."/>
            <person name="Faurdal D."/>
            <person name="Vuksanovic O."/>
            <person name="Mourched A.-S."/>
            <person name="Charusanti P."/>
            <person name="Shaw S."/>
            <person name="Blin K."/>
            <person name="Weber T."/>
        </authorList>
    </citation>
    <scope>NUCLEOTIDE SEQUENCE [LARGE SCALE GENOMIC DNA]</scope>
    <source>
        <strain evidence="3 5">NBC 01809</strain>
    </source>
</reference>
<dbReference type="Proteomes" id="UP000199343">
    <property type="component" value="Unassembled WGS sequence"/>
</dbReference>
<evidence type="ECO:0000313" key="2">
    <source>
        <dbReference type="EMBL" id="SCL71749.1"/>
    </source>
</evidence>
<name>A0A1C6VZI1_9ACTN</name>
<gene>
    <name evidence="2" type="ORF">GA0070608_4742</name>
    <name evidence="3" type="ORF">OIE14_26865</name>
</gene>
<accession>A0A1C6VZI1</accession>
<protein>
    <recommendedName>
        <fullName evidence="6">DUF1622 domain-containing protein</fullName>
    </recommendedName>
</protein>
<reference evidence="2 4" key="1">
    <citation type="submission" date="2016-06" db="EMBL/GenBank/DDBJ databases">
        <authorList>
            <person name="Kjaerup R.B."/>
            <person name="Dalgaard T.S."/>
            <person name="Juul-Madsen H.R."/>
        </authorList>
    </citation>
    <scope>NUCLEOTIDE SEQUENCE [LARGE SCALE GENOMIC DNA]</scope>
    <source>
        <strain evidence="2 4">DSM 43363</strain>
    </source>
</reference>
<feature type="region of interest" description="Disordered" evidence="1">
    <location>
        <begin position="75"/>
        <end position="96"/>
    </location>
</feature>
<dbReference type="RefSeq" id="WP_176733811.1">
    <property type="nucleotide sequence ID" value="NZ_CP109071.1"/>
</dbReference>
<evidence type="ECO:0008006" key="6">
    <source>
        <dbReference type="Google" id="ProtNLM"/>
    </source>
</evidence>
<dbReference type="STRING" id="47871.GA0070608_4742"/>